<reference evidence="5" key="1">
    <citation type="submission" date="2016-06" db="EMBL/GenBank/DDBJ databases">
        <authorList>
            <person name="Varghese N."/>
            <person name="Submissions Spin"/>
        </authorList>
    </citation>
    <scope>NUCLEOTIDE SEQUENCE [LARGE SCALE GENOMIC DNA]</scope>
    <source>
        <strain evidence="5">DSM 45647</strain>
    </source>
</reference>
<keyword evidence="5" id="KW-1185">Reference proteome</keyword>
<dbReference type="InterPro" id="IPR000792">
    <property type="entry name" value="Tscrpt_reg_LuxR_C"/>
</dbReference>
<dbReference type="InterPro" id="IPR036388">
    <property type="entry name" value="WH-like_DNA-bd_sf"/>
</dbReference>
<dbReference type="PROSITE" id="PS00622">
    <property type="entry name" value="HTH_LUXR_1"/>
    <property type="match status" value="1"/>
</dbReference>
<dbReference type="PANTHER" id="PTHR16305:SF35">
    <property type="entry name" value="TRANSCRIPTIONAL ACTIVATOR DOMAIN"/>
    <property type="match status" value="1"/>
</dbReference>
<organism evidence="4 5">
    <name type="scientific">Micromonospora humi</name>
    <dbReference type="NCBI Taxonomy" id="745366"/>
    <lineage>
        <taxon>Bacteria</taxon>
        <taxon>Bacillati</taxon>
        <taxon>Actinomycetota</taxon>
        <taxon>Actinomycetes</taxon>
        <taxon>Micromonosporales</taxon>
        <taxon>Micromonosporaceae</taxon>
        <taxon>Micromonospora</taxon>
    </lineage>
</organism>
<evidence type="ECO:0000313" key="5">
    <source>
        <dbReference type="Proteomes" id="UP000199360"/>
    </source>
</evidence>
<dbReference type="Gene3D" id="1.10.10.10">
    <property type="entry name" value="Winged helix-like DNA-binding domain superfamily/Winged helix DNA-binding domain"/>
    <property type="match status" value="1"/>
</dbReference>
<keyword evidence="2" id="KW-0067">ATP-binding</keyword>
<dbReference type="SMART" id="SM00421">
    <property type="entry name" value="HTH_LUXR"/>
    <property type="match status" value="1"/>
</dbReference>
<dbReference type="SUPFAM" id="SSF46894">
    <property type="entry name" value="C-terminal effector domain of the bipartite response regulators"/>
    <property type="match status" value="1"/>
</dbReference>
<evidence type="ECO:0000256" key="1">
    <source>
        <dbReference type="ARBA" id="ARBA00022741"/>
    </source>
</evidence>
<accession>A0A1C5GKJ9</accession>
<dbReference type="Proteomes" id="UP000199360">
    <property type="component" value="Unassembled WGS sequence"/>
</dbReference>
<evidence type="ECO:0000313" key="4">
    <source>
        <dbReference type="EMBL" id="SCG34320.1"/>
    </source>
</evidence>
<dbReference type="CDD" id="cd06170">
    <property type="entry name" value="LuxR_C_like"/>
    <property type="match status" value="1"/>
</dbReference>
<dbReference type="RefSeq" id="WP_091055653.1">
    <property type="nucleotide sequence ID" value="NZ_FMDM01000001.1"/>
</dbReference>
<dbReference type="GO" id="GO:0006355">
    <property type="term" value="P:regulation of DNA-templated transcription"/>
    <property type="evidence" value="ECO:0007669"/>
    <property type="project" value="InterPro"/>
</dbReference>
<sequence>MVTASTVQIALRGRADECAAIRRLLEQADGGALLCHGPPGSGRSALLAYARREGGDRAVLTGAGLADEAALPYAGLHRLLDPVLDAARALPTRQRRLLRRALTGGECPSDQRLALAAAVRSVLAATARDRPLLCTVDDVDLGDRQTAWTLAVVARRLRRLPVTLLLTAGVPAPVDGIPAHRLRPLDPHQCRALLADRRDPPPPARVAAALAALGGGNPQALTDLAEALTPAQWQGEEPLPDAPPADGALGAAYRARLDRLPASTRRMVLLAALDTDDDPRTLVHAARSVGLTVDALAPAEAAGLLRTGPAGVTFPHPLARTMIEAVAPLAELRAAHLLLAGAHGIGPLRRTLHRAAVADGPDPALAAELEAVAERTTERAGAIAALRRAAELTVEPARAAERMVAAARHAWAGGDPAQARDLLRRLPTAAAGGPVDLLRGDIQLRCEAPGAAVATLLAAADALAPTDRRQALLALVRAGEAICVTGDHYRYAEVARRAEALRGTGDPPDVELLATFATGVGATLRGDHAWGGPALRRVVVLGGRLAGPAPGPAALVCAAAAGLLVAVDGAAHHLAGRAVASARARGELSLLPRALELRAVAEYWLGRHELAAETAREGLRVARSTGQDAGAQVHLGILAVLAAVRADRATALARIAEIGDRAAPGSRPDAYARWALGVLDLVDGRHADAAARLAALARVGTGRGQVLVQVMATPYLVEAAAHDGGRPTAALAVFDHWASSTASPSRRALAARCRALLAPRGGAEAEREFRTALRLHPADTDRFERARTELLFGCELRRSRRPRDARAHLHRAREAFLLLGATVWGERAGEELRAAGESVGAVRRPPELLLTGQQLHIARLVAEGATNREIAVRMSLSIRTVDHHLRNVFHRLGVRSRTELARLLA</sequence>
<dbReference type="GO" id="GO:0003677">
    <property type="term" value="F:DNA binding"/>
    <property type="evidence" value="ECO:0007669"/>
    <property type="project" value="InterPro"/>
</dbReference>
<dbReference type="AlphaFoldDB" id="A0A1C5GKJ9"/>
<dbReference type="PRINTS" id="PR00038">
    <property type="entry name" value="HTHLUXR"/>
</dbReference>
<dbReference type="EMBL" id="FMDM01000001">
    <property type="protein sequence ID" value="SCG34320.1"/>
    <property type="molecule type" value="Genomic_DNA"/>
</dbReference>
<proteinExistence type="predicted"/>
<dbReference type="GO" id="GO:0004016">
    <property type="term" value="F:adenylate cyclase activity"/>
    <property type="evidence" value="ECO:0007669"/>
    <property type="project" value="TreeGrafter"/>
</dbReference>
<gene>
    <name evidence="4" type="ORF">GA0070213_101209</name>
</gene>
<keyword evidence="1" id="KW-0547">Nucleotide-binding</keyword>
<evidence type="ECO:0000259" key="3">
    <source>
        <dbReference type="PROSITE" id="PS50043"/>
    </source>
</evidence>
<dbReference type="PROSITE" id="PS50043">
    <property type="entry name" value="HTH_LUXR_2"/>
    <property type="match status" value="1"/>
</dbReference>
<dbReference type="PANTHER" id="PTHR16305">
    <property type="entry name" value="TESTICULAR SOLUBLE ADENYLYL CYCLASE"/>
    <property type="match status" value="1"/>
</dbReference>
<dbReference type="InterPro" id="IPR016032">
    <property type="entry name" value="Sig_transdc_resp-reg_C-effctor"/>
</dbReference>
<feature type="domain" description="HTH luxR-type" evidence="3">
    <location>
        <begin position="843"/>
        <end position="905"/>
    </location>
</feature>
<evidence type="ECO:0000256" key="2">
    <source>
        <dbReference type="ARBA" id="ARBA00022840"/>
    </source>
</evidence>
<dbReference type="GO" id="GO:0005524">
    <property type="term" value="F:ATP binding"/>
    <property type="evidence" value="ECO:0007669"/>
    <property type="project" value="UniProtKB-KW"/>
</dbReference>
<dbReference type="InterPro" id="IPR027417">
    <property type="entry name" value="P-loop_NTPase"/>
</dbReference>
<dbReference type="OrthoDB" id="3514764at2"/>
<dbReference type="Pfam" id="PF00196">
    <property type="entry name" value="GerE"/>
    <property type="match status" value="1"/>
</dbReference>
<name>A0A1C5GKJ9_9ACTN</name>
<dbReference type="STRING" id="745366.GA0070213_101209"/>
<dbReference type="SUPFAM" id="SSF52540">
    <property type="entry name" value="P-loop containing nucleoside triphosphate hydrolases"/>
    <property type="match status" value="1"/>
</dbReference>
<protein>
    <submittedName>
        <fullName evidence="4">AAA ATPase domain-containing protein</fullName>
    </submittedName>
</protein>
<dbReference type="GO" id="GO:0005737">
    <property type="term" value="C:cytoplasm"/>
    <property type="evidence" value="ECO:0007669"/>
    <property type="project" value="TreeGrafter"/>
</dbReference>